<keyword evidence="3" id="KW-1185">Reference proteome</keyword>
<dbReference type="EMBL" id="AP013062">
    <property type="protein sequence ID" value="BAO94153.1"/>
    <property type="molecule type" value="Genomic_DNA"/>
</dbReference>
<organism evidence="2 3">
    <name type="scientific">Caballeronia insecticola</name>
    <dbReference type="NCBI Taxonomy" id="758793"/>
    <lineage>
        <taxon>Bacteria</taxon>
        <taxon>Pseudomonadati</taxon>
        <taxon>Pseudomonadota</taxon>
        <taxon>Betaproteobacteria</taxon>
        <taxon>Burkholderiales</taxon>
        <taxon>Burkholderiaceae</taxon>
        <taxon>Caballeronia</taxon>
    </lineage>
</organism>
<evidence type="ECO:0000313" key="2">
    <source>
        <dbReference type="EMBL" id="BAO94153.1"/>
    </source>
</evidence>
<gene>
    <name evidence="2" type="ORF">BRPE64_ECDS02710</name>
</gene>
<keyword evidence="2" id="KW-0614">Plasmid</keyword>
<proteinExistence type="predicted"/>
<dbReference type="Proteomes" id="UP000013966">
    <property type="component" value="Plasmid p2"/>
</dbReference>
<reference evidence="2 3" key="2">
    <citation type="journal article" date="2018" name="Int. J. Syst. Evol. Microbiol.">
        <title>Burkholderia insecticola sp. nov., a gut symbiotic bacterium of the bean bug Riptortus pedestris.</title>
        <authorList>
            <person name="Takeshita K."/>
            <person name="Tamaki H."/>
            <person name="Ohbayashi T."/>
            <person name="Meng X.-Y."/>
            <person name="Sone T."/>
            <person name="Mitani Y."/>
            <person name="Peeters C."/>
            <person name="Kikuchi Y."/>
            <person name="Vandamme P."/>
        </authorList>
    </citation>
    <scope>NUCLEOTIDE SEQUENCE [LARGE SCALE GENOMIC DNA]</scope>
    <source>
        <strain evidence="2">RPE64</strain>
        <plasmid evidence="2 3">p2</plasmid>
    </source>
</reference>
<dbReference type="HOGENOM" id="CLU_3248363_0_0_4"/>
<sequence>MINPSMTSRKRLCALLDTMAQDSNASRGYPGGPARGLVRDAA</sequence>
<reference evidence="2 3" key="1">
    <citation type="journal article" date="2013" name="Genome Announc.">
        <title>Complete Genome Sequence of Burkholderia sp. Strain RPE64, Bacterial Symbiont of the Bean Bug Riptortus pedestris.</title>
        <authorList>
            <person name="Shibata T.F."/>
            <person name="Maeda T."/>
            <person name="Nikoh N."/>
            <person name="Yamaguchi K."/>
            <person name="Oshima K."/>
            <person name="Hattori M."/>
            <person name="Nishiyama T."/>
            <person name="Hasebe M."/>
            <person name="Fukatsu T."/>
            <person name="Kikuchi Y."/>
            <person name="Shigenobu S."/>
        </authorList>
    </citation>
    <scope>NUCLEOTIDE SEQUENCE [LARGE SCALE GENOMIC DNA]</scope>
    <source>
        <plasmid evidence="2 3">p2</plasmid>
    </source>
</reference>
<dbReference type="AlphaFoldDB" id="A0A060PJQ4"/>
<dbReference type="KEGG" id="buo:BRPE64_ECDS02710"/>
<evidence type="ECO:0000256" key="1">
    <source>
        <dbReference type="SAM" id="MobiDB-lite"/>
    </source>
</evidence>
<evidence type="ECO:0000313" key="3">
    <source>
        <dbReference type="Proteomes" id="UP000013966"/>
    </source>
</evidence>
<protein>
    <submittedName>
        <fullName evidence="2">Uncharacterized protein</fullName>
    </submittedName>
</protein>
<geneLocation type="plasmid" evidence="2 3">
    <name>p2</name>
</geneLocation>
<accession>A0A060PJQ4</accession>
<feature type="region of interest" description="Disordered" evidence="1">
    <location>
        <begin position="22"/>
        <end position="42"/>
    </location>
</feature>
<name>A0A060PJQ4_9BURK</name>